<dbReference type="PRINTS" id="PR00114">
    <property type="entry name" value="STPHPHTASE"/>
</dbReference>
<dbReference type="Pfam" id="PF00149">
    <property type="entry name" value="Metallophos"/>
    <property type="match status" value="1"/>
</dbReference>
<dbReference type="PROSITE" id="PS00018">
    <property type="entry name" value="EF_HAND_1"/>
    <property type="match status" value="2"/>
</dbReference>
<protein>
    <recommendedName>
        <fullName evidence="3">Serine/threonine-protein phosphatase</fullName>
        <ecNumber evidence="3">3.1.3.16</ecNumber>
    </recommendedName>
</protein>
<proteinExistence type="inferred from homology"/>
<dbReference type="InterPro" id="IPR006186">
    <property type="entry name" value="Ser/Thr-sp_prot-phosphatase"/>
</dbReference>
<dbReference type="Proteomes" id="UP000324585">
    <property type="component" value="Unassembled WGS sequence"/>
</dbReference>
<dbReference type="EMBL" id="VRMN01000011">
    <property type="protein sequence ID" value="KAA8491789.1"/>
    <property type="molecule type" value="Genomic_DNA"/>
</dbReference>
<accession>A0A5J4YK34</accession>
<keyword evidence="6" id="KW-1185">Reference proteome</keyword>
<comment type="similarity">
    <text evidence="1 3">Belongs to the PPP phosphatase family.</text>
</comment>
<organism evidence="5 6">
    <name type="scientific">Porphyridium purpureum</name>
    <name type="common">Red alga</name>
    <name type="synonym">Porphyridium cruentum</name>
    <dbReference type="NCBI Taxonomy" id="35688"/>
    <lineage>
        <taxon>Eukaryota</taxon>
        <taxon>Rhodophyta</taxon>
        <taxon>Bangiophyceae</taxon>
        <taxon>Porphyridiales</taxon>
        <taxon>Porphyridiaceae</taxon>
        <taxon>Porphyridium</taxon>
    </lineage>
</organism>
<evidence type="ECO:0000256" key="2">
    <source>
        <dbReference type="ARBA" id="ARBA00022837"/>
    </source>
</evidence>
<dbReference type="SUPFAM" id="SSF56300">
    <property type="entry name" value="Metallo-dependent phosphatases"/>
    <property type="match status" value="1"/>
</dbReference>
<dbReference type="Pfam" id="PF13499">
    <property type="entry name" value="EF-hand_7"/>
    <property type="match status" value="1"/>
</dbReference>
<name>A0A5J4YK34_PORPP</name>
<dbReference type="GO" id="GO:0033192">
    <property type="term" value="F:calmodulin-dependent protein phosphatase activity"/>
    <property type="evidence" value="ECO:0007669"/>
    <property type="project" value="InterPro"/>
</dbReference>
<dbReference type="Gene3D" id="3.60.21.10">
    <property type="match status" value="1"/>
</dbReference>
<keyword evidence="2" id="KW-0106">Calcium</keyword>
<comment type="catalytic activity">
    <reaction evidence="3">
        <text>O-phospho-L-threonyl-[protein] + H2O = L-threonyl-[protein] + phosphate</text>
        <dbReference type="Rhea" id="RHEA:47004"/>
        <dbReference type="Rhea" id="RHEA-COMP:11060"/>
        <dbReference type="Rhea" id="RHEA-COMP:11605"/>
        <dbReference type="ChEBI" id="CHEBI:15377"/>
        <dbReference type="ChEBI" id="CHEBI:30013"/>
        <dbReference type="ChEBI" id="CHEBI:43474"/>
        <dbReference type="ChEBI" id="CHEBI:61977"/>
        <dbReference type="EC" id="3.1.3.16"/>
    </reaction>
</comment>
<keyword evidence="3" id="KW-0378">Hydrolase</keyword>
<comment type="caution">
    <text evidence="5">The sequence shown here is derived from an EMBL/GenBank/DDBJ whole genome shotgun (WGS) entry which is preliminary data.</text>
</comment>
<dbReference type="CDD" id="cd00051">
    <property type="entry name" value="EFh"/>
    <property type="match status" value="1"/>
</dbReference>
<dbReference type="SMART" id="SM00054">
    <property type="entry name" value="EFh"/>
    <property type="match status" value="2"/>
</dbReference>
<sequence>MVTVVELRELVRSLKEYDARGEFECAGLSQERAVELWKVARARCASEPNVVHVHDKPRVLVVGDLHGQLHELLQVFEDQLDAVLEECEAADDPDHALPLNIVFLGDYVDRGPASIEVLALVSCLKATFPTSVTLLRGNHETRGMIAKTYKEGLSFGQEIVLKFGEAAAGQVVEAAGELFDAFSLCAIVAPNTRPRLRFMCCHGGISHKIKGLDTLAELDRFSEPPLTGAFCDVLWSDPIDDTEAKTYKDAQWEEFLEIDFLPNPVRGCSYFYGYDLVKRFLEKHELVGIIRGHQVPPKGYREYYKDLRTRELDFAPCVTLFSASNYCGTYGNIGAVMWISEHGTAVEAIGGAEKVEAVVDESEFRMAEKKDATNERHPGWNTLRRLIDIKQRLGTLHKITFQEIQRQSSLPQKGAPRTVALLKADALASSGDDILSPSMSKVHSALSESFQEGDDKEIQALFRSLDKDNNGSLSLEELVQFIQSVQQYDEEVGCADREQQHQITRDDAAVMMSRMDTNKDGQVDIDEFIAYIGEFVVLRPEQPTSVS</sequence>
<dbReference type="OrthoDB" id="5593063at2759"/>
<dbReference type="OMA" id="SHDNEIN"/>
<dbReference type="InterPro" id="IPR011992">
    <property type="entry name" value="EF-hand-dom_pair"/>
</dbReference>
<dbReference type="PROSITE" id="PS50222">
    <property type="entry name" value="EF_HAND_2"/>
    <property type="match status" value="2"/>
</dbReference>
<dbReference type="EC" id="3.1.3.16" evidence="3"/>
<dbReference type="PANTHER" id="PTHR45673">
    <property type="entry name" value="SERINE/THREONINE-PROTEIN PHOSPHATASE 2B CATALYTIC SUBUNIT 1-RELATED"/>
    <property type="match status" value="1"/>
</dbReference>
<dbReference type="InterPro" id="IPR043360">
    <property type="entry name" value="PP2B"/>
</dbReference>
<dbReference type="SMART" id="SM00156">
    <property type="entry name" value="PP2Ac"/>
    <property type="match status" value="1"/>
</dbReference>
<reference evidence="6" key="1">
    <citation type="journal article" date="2019" name="Nat. Commun.">
        <title>Expansion of phycobilisome linker gene families in mesophilic red algae.</title>
        <authorList>
            <person name="Lee J."/>
            <person name="Kim D."/>
            <person name="Bhattacharya D."/>
            <person name="Yoon H.S."/>
        </authorList>
    </citation>
    <scope>NUCLEOTIDE SEQUENCE [LARGE SCALE GENOMIC DNA]</scope>
    <source>
        <strain evidence="6">CCMP 1328</strain>
    </source>
</reference>
<evidence type="ECO:0000313" key="5">
    <source>
        <dbReference type="EMBL" id="KAA8491789.1"/>
    </source>
</evidence>
<dbReference type="GO" id="GO:0097720">
    <property type="term" value="P:calcineurin-mediated signaling"/>
    <property type="evidence" value="ECO:0007669"/>
    <property type="project" value="InterPro"/>
</dbReference>
<dbReference type="InterPro" id="IPR018247">
    <property type="entry name" value="EF_Hand_1_Ca_BS"/>
</dbReference>
<gene>
    <name evidence="5" type="ORF">FVE85_8271</name>
</gene>
<dbReference type="AlphaFoldDB" id="A0A5J4YK34"/>
<dbReference type="Gene3D" id="1.10.238.10">
    <property type="entry name" value="EF-hand"/>
    <property type="match status" value="1"/>
</dbReference>
<evidence type="ECO:0000259" key="4">
    <source>
        <dbReference type="PROSITE" id="PS50222"/>
    </source>
</evidence>
<dbReference type="InterPro" id="IPR004843">
    <property type="entry name" value="Calcineurin-like_PHP"/>
</dbReference>
<evidence type="ECO:0000313" key="6">
    <source>
        <dbReference type="Proteomes" id="UP000324585"/>
    </source>
</evidence>
<dbReference type="PROSITE" id="PS00125">
    <property type="entry name" value="SER_THR_PHOSPHATASE"/>
    <property type="match status" value="1"/>
</dbReference>
<feature type="domain" description="EF-hand" evidence="4">
    <location>
        <begin position="503"/>
        <end position="538"/>
    </location>
</feature>
<dbReference type="InterPro" id="IPR029052">
    <property type="entry name" value="Metallo-depent_PP-like"/>
</dbReference>
<evidence type="ECO:0000256" key="3">
    <source>
        <dbReference type="RuleBase" id="RU004273"/>
    </source>
</evidence>
<feature type="domain" description="EF-hand" evidence="4">
    <location>
        <begin position="453"/>
        <end position="488"/>
    </location>
</feature>
<dbReference type="InterPro" id="IPR002048">
    <property type="entry name" value="EF_hand_dom"/>
</dbReference>
<evidence type="ECO:0000256" key="1">
    <source>
        <dbReference type="ARBA" id="ARBA00008294"/>
    </source>
</evidence>
<dbReference type="GO" id="GO:0005509">
    <property type="term" value="F:calcium ion binding"/>
    <property type="evidence" value="ECO:0007669"/>
    <property type="project" value="InterPro"/>
</dbReference>
<dbReference type="SUPFAM" id="SSF47473">
    <property type="entry name" value="EF-hand"/>
    <property type="match status" value="1"/>
</dbReference>